<dbReference type="Proteomes" id="UP000712281">
    <property type="component" value="Unassembled WGS sequence"/>
</dbReference>
<dbReference type="AlphaFoldDB" id="A0A8S9HK27"/>
<accession>A0A8S9HK27</accession>
<sequence length="105" mass="12133">METRFDREGGRNEAVLDSRISDGGGRRRRHDTQRLGFRFVIARERSQRETSGGFRWRDTKRSRLVLANAGEKEVSCGVSNPSEIKELSIIKELHLRTVKEFKIDS</sequence>
<evidence type="ECO:0000313" key="2">
    <source>
        <dbReference type="EMBL" id="KAF2556772.1"/>
    </source>
</evidence>
<evidence type="ECO:0000256" key="1">
    <source>
        <dbReference type="SAM" id="MobiDB-lite"/>
    </source>
</evidence>
<protein>
    <submittedName>
        <fullName evidence="2">Uncharacterized protein</fullName>
    </submittedName>
</protein>
<reference evidence="2" key="1">
    <citation type="submission" date="2019-12" db="EMBL/GenBank/DDBJ databases">
        <title>Genome sequencing and annotation of Brassica cretica.</title>
        <authorList>
            <person name="Studholme D.J."/>
            <person name="Sarris P.F."/>
        </authorList>
    </citation>
    <scope>NUCLEOTIDE SEQUENCE</scope>
    <source>
        <strain evidence="2">PFS-001/15</strain>
        <tissue evidence="2">Leaf</tissue>
    </source>
</reference>
<comment type="caution">
    <text evidence="2">The sequence shown here is derived from an EMBL/GenBank/DDBJ whole genome shotgun (WGS) entry which is preliminary data.</text>
</comment>
<name>A0A8S9HK27_BRACR</name>
<gene>
    <name evidence="2" type="ORF">F2Q68_00015212</name>
</gene>
<evidence type="ECO:0000313" key="3">
    <source>
        <dbReference type="Proteomes" id="UP000712281"/>
    </source>
</evidence>
<feature type="compositionally biased region" description="Basic and acidic residues" evidence="1">
    <location>
        <begin position="1"/>
        <end position="20"/>
    </location>
</feature>
<feature type="region of interest" description="Disordered" evidence="1">
    <location>
        <begin position="1"/>
        <end position="29"/>
    </location>
</feature>
<dbReference type="EMBL" id="QGKW02001940">
    <property type="protein sequence ID" value="KAF2556772.1"/>
    <property type="molecule type" value="Genomic_DNA"/>
</dbReference>
<proteinExistence type="predicted"/>
<organism evidence="2 3">
    <name type="scientific">Brassica cretica</name>
    <name type="common">Mustard</name>
    <dbReference type="NCBI Taxonomy" id="69181"/>
    <lineage>
        <taxon>Eukaryota</taxon>
        <taxon>Viridiplantae</taxon>
        <taxon>Streptophyta</taxon>
        <taxon>Embryophyta</taxon>
        <taxon>Tracheophyta</taxon>
        <taxon>Spermatophyta</taxon>
        <taxon>Magnoliopsida</taxon>
        <taxon>eudicotyledons</taxon>
        <taxon>Gunneridae</taxon>
        <taxon>Pentapetalae</taxon>
        <taxon>rosids</taxon>
        <taxon>malvids</taxon>
        <taxon>Brassicales</taxon>
        <taxon>Brassicaceae</taxon>
        <taxon>Brassiceae</taxon>
        <taxon>Brassica</taxon>
    </lineage>
</organism>